<name>A0A246JSD2_9SPHN</name>
<sequence length="74" mass="7898">MNRPALNITPTLRAAHTAHVHAVSRSLAYDRARMSAASLPSEDRLALAIHLIDNLTGVDDDARNEAVDVLGGLV</sequence>
<proteinExistence type="predicted"/>
<protein>
    <submittedName>
        <fullName evidence="1">Uncharacterized protein</fullName>
    </submittedName>
</protein>
<evidence type="ECO:0000313" key="1">
    <source>
        <dbReference type="EMBL" id="OWQ95756.1"/>
    </source>
</evidence>
<dbReference type="EMBL" id="NISK01000003">
    <property type="protein sequence ID" value="OWQ95756.1"/>
    <property type="molecule type" value="Genomic_DNA"/>
</dbReference>
<reference evidence="1 2" key="1">
    <citation type="journal article" date="2010" name="Int. J. Syst. Evol. Microbiol.">
        <title>Sphingopyxis bauzanensis sp. nov., a psychrophilic bacterium isolated from soil.</title>
        <authorList>
            <person name="Zhang D.C."/>
            <person name="Liu H.C."/>
            <person name="Xin Y.H."/>
            <person name="Zhou Y.G."/>
            <person name="Schinner F."/>
            <person name="Margesin R."/>
        </authorList>
    </citation>
    <scope>NUCLEOTIDE SEQUENCE [LARGE SCALE GENOMIC DNA]</scope>
    <source>
        <strain evidence="1 2">DSM 22271</strain>
    </source>
</reference>
<dbReference type="OrthoDB" id="9970142at2"/>
<dbReference type="Proteomes" id="UP000197361">
    <property type="component" value="Unassembled WGS sequence"/>
</dbReference>
<dbReference type="AlphaFoldDB" id="A0A246JSD2"/>
<evidence type="ECO:0000313" key="2">
    <source>
        <dbReference type="Proteomes" id="UP000197361"/>
    </source>
</evidence>
<gene>
    <name evidence="1" type="ORF">CDQ92_13315</name>
</gene>
<organism evidence="1 2">
    <name type="scientific">Sphingopyxis bauzanensis</name>
    <dbReference type="NCBI Taxonomy" id="651663"/>
    <lineage>
        <taxon>Bacteria</taxon>
        <taxon>Pseudomonadati</taxon>
        <taxon>Pseudomonadota</taxon>
        <taxon>Alphaproteobacteria</taxon>
        <taxon>Sphingomonadales</taxon>
        <taxon>Sphingomonadaceae</taxon>
        <taxon>Sphingopyxis</taxon>
    </lineage>
</organism>
<comment type="caution">
    <text evidence="1">The sequence shown here is derived from an EMBL/GenBank/DDBJ whole genome shotgun (WGS) entry which is preliminary data.</text>
</comment>
<accession>A0A246JSD2</accession>
<keyword evidence="2" id="KW-1185">Reference proteome</keyword>
<dbReference type="RefSeq" id="WP_088441858.1">
    <property type="nucleotide sequence ID" value="NZ_BMMC01000002.1"/>
</dbReference>